<proteinExistence type="predicted"/>
<feature type="non-terminal residue" evidence="1">
    <location>
        <position position="1"/>
    </location>
</feature>
<accession>A0A0F9DLI8</accession>
<protein>
    <submittedName>
        <fullName evidence="1">Uncharacterized protein</fullName>
    </submittedName>
</protein>
<dbReference type="EMBL" id="LAZR01041112">
    <property type="protein sequence ID" value="KKL12813.1"/>
    <property type="molecule type" value="Genomic_DNA"/>
</dbReference>
<dbReference type="AlphaFoldDB" id="A0A0F9DLI8"/>
<sequence>DPFSKEEEIPDDLKISYPLPQYIKWVVSHEVIIDDTGATFGSATWESIVNFYPWASGQGTIIFSGLIIRNSDAYFIIEYCGFTNSSLEFPNQWYGLALKNVDNRILLEWVSESLL</sequence>
<evidence type="ECO:0000313" key="1">
    <source>
        <dbReference type="EMBL" id="KKL12813.1"/>
    </source>
</evidence>
<reference evidence="1" key="1">
    <citation type="journal article" date="2015" name="Nature">
        <title>Complex archaea that bridge the gap between prokaryotes and eukaryotes.</title>
        <authorList>
            <person name="Spang A."/>
            <person name="Saw J.H."/>
            <person name="Jorgensen S.L."/>
            <person name="Zaremba-Niedzwiedzka K."/>
            <person name="Martijn J."/>
            <person name="Lind A.E."/>
            <person name="van Eijk R."/>
            <person name="Schleper C."/>
            <person name="Guy L."/>
            <person name="Ettema T.J."/>
        </authorList>
    </citation>
    <scope>NUCLEOTIDE SEQUENCE</scope>
</reference>
<comment type="caution">
    <text evidence="1">The sequence shown here is derived from an EMBL/GenBank/DDBJ whole genome shotgun (WGS) entry which is preliminary data.</text>
</comment>
<organism evidence="1">
    <name type="scientific">marine sediment metagenome</name>
    <dbReference type="NCBI Taxonomy" id="412755"/>
    <lineage>
        <taxon>unclassified sequences</taxon>
        <taxon>metagenomes</taxon>
        <taxon>ecological metagenomes</taxon>
    </lineage>
</organism>
<gene>
    <name evidence="1" type="ORF">LCGC14_2532030</name>
</gene>
<name>A0A0F9DLI8_9ZZZZ</name>